<gene>
    <name evidence="2" type="ORF">HHL11_01910</name>
</gene>
<keyword evidence="3" id="KW-1185">Reference proteome</keyword>
<name>A0A848GV29_9BURK</name>
<dbReference type="Pfam" id="PF13566">
    <property type="entry name" value="DUF4130"/>
    <property type="match status" value="1"/>
</dbReference>
<sequence>MNWQDEGSAMDVKLTGQTDLAGFRDEARQLLAHQVPPEDVSWVLDLQAAGGYCNGESTQPNRPRNVARAATAIVPASFTRLCEFVVLHRDGDRFALLYRLLWRLVHEPGLRNDASDTDMMQAQHMAHAVRRDIHKLKAHMRLRTMHDAQGREWQVGCHEPAHHVMEAVGPWFCKRLEAPRWALFTPDRSVRCDEGDLLYGPGVPAARMPAFDGPEEAWRECHERVFAGHDG</sequence>
<accession>A0A848GV29</accession>
<reference evidence="2 3" key="1">
    <citation type="submission" date="2020-04" db="EMBL/GenBank/DDBJ databases">
        <title>Ramlibacter sp. G-1-2-2 isolated from soil.</title>
        <authorList>
            <person name="Dahal R.H."/>
        </authorList>
    </citation>
    <scope>NUCLEOTIDE SEQUENCE [LARGE SCALE GENOMIC DNA]</scope>
    <source>
        <strain evidence="2 3">G-1-2-2</strain>
    </source>
</reference>
<evidence type="ECO:0000313" key="2">
    <source>
        <dbReference type="EMBL" id="NML42486.1"/>
    </source>
</evidence>
<evidence type="ECO:0000259" key="1">
    <source>
        <dbReference type="Pfam" id="PF13566"/>
    </source>
</evidence>
<dbReference type="Proteomes" id="UP000541185">
    <property type="component" value="Unassembled WGS sequence"/>
</dbReference>
<protein>
    <submittedName>
        <fullName evidence="2">DUF4130 domain-containing protein</fullName>
    </submittedName>
</protein>
<feature type="domain" description="DUF4130" evidence="1">
    <location>
        <begin position="92"/>
        <end position="189"/>
    </location>
</feature>
<proteinExistence type="predicted"/>
<dbReference type="RefSeq" id="WP_169416693.1">
    <property type="nucleotide sequence ID" value="NZ_JABBFX010000001.1"/>
</dbReference>
<comment type="caution">
    <text evidence="2">The sequence shown here is derived from an EMBL/GenBank/DDBJ whole genome shotgun (WGS) entry which is preliminary data.</text>
</comment>
<dbReference type="InterPro" id="IPR025404">
    <property type="entry name" value="DUF4130"/>
</dbReference>
<dbReference type="EMBL" id="JABBFX010000001">
    <property type="protein sequence ID" value="NML42486.1"/>
    <property type="molecule type" value="Genomic_DNA"/>
</dbReference>
<dbReference type="AlphaFoldDB" id="A0A848GV29"/>
<organism evidence="2 3">
    <name type="scientific">Ramlibacter agri</name>
    <dbReference type="NCBI Taxonomy" id="2728837"/>
    <lineage>
        <taxon>Bacteria</taxon>
        <taxon>Pseudomonadati</taxon>
        <taxon>Pseudomonadota</taxon>
        <taxon>Betaproteobacteria</taxon>
        <taxon>Burkholderiales</taxon>
        <taxon>Comamonadaceae</taxon>
        <taxon>Ramlibacter</taxon>
    </lineage>
</organism>
<evidence type="ECO:0000313" key="3">
    <source>
        <dbReference type="Proteomes" id="UP000541185"/>
    </source>
</evidence>